<dbReference type="PROSITE" id="PS50302">
    <property type="entry name" value="PUM"/>
    <property type="match status" value="6"/>
</dbReference>
<feature type="repeat" description="Pumilio" evidence="2">
    <location>
        <begin position="432"/>
        <end position="472"/>
    </location>
</feature>
<evidence type="ECO:0000256" key="3">
    <source>
        <dbReference type="SAM" id="MobiDB-lite"/>
    </source>
</evidence>
<feature type="compositionally biased region" description="Low complexity" evidence="3">
    <location>
        <begin position="241"/>
        <end position="273"/>
    </location>
</feature>
<feature type="repeat" description="Pumilio" evidence="2">
    <location>
        <begin position="473"/>
        <end position="508"/>
    </location>
</feature>
<dbReference type="SMART" id="SM00025">
    <property type="entry name" value="Pumilio"/>
    <property type="match status" value="8"/>
</dbReference>
<feature type="compositionally biased region" description="Polar residues" evidence="3">
    <location>
        <begin position="326"/>
        <end position="342"/>
    </location>
</feature>
<reference evidence="5 6" key="1">
    <citation type="journal article" date="2023" name="Elife">
        <title>Identification of key yeast species and microbe-microbe interactions impacting larval growth of Drosophila in the wild.</title>
        <authorList>
            <person name="Mure A."/>
            <person name="Sugiura Y."/>
            <person name="Maeda R."/>
            <person name="Honda K."/>
            <person name="Sakurai N."/>
            <person name="Takahashi Y."/>
            <person name="Watada M."/>
            <person name="Katoh T."/>
            <person name="Gotoh A."/>
            <person name="Gotoh Y."/>
            <person name="Taniguchi I."/>
            <person name="Nakamura K."/>
            <person name="Hayashi T."/>
            <person name="Katayama T."/>
            <person name="Uemura T."/>
            <person name="Hattori Y."/>
        </authorList>
    </citation>
    <scope>NUCLEOTIDE SEQUENCE [LARGE SCALE GENOMIC DNA]</scope>
    <source>
        <strain evidence="5 6">SB-73</strain>
    </source>
</reference>
<feature type="region of interest" description="Disordered" evidence="3">
    <location>
        <begin position="226"/>
        <end position="289"/>
    </location>
</feature>
<dbReference type="GO" id="GO:0003729">
    <property type="term" value="F:mRNA binding"/>
    <property type="evidence" value="ECO:0007669"/>
    <property type="project" value="TreeGrafter"/>
</dbReference>
<feature type="region of interest" description="Disordered" evidence="3">
    <location>
        <begin position="326"/>
        <end position="351"/>
    </location>
</feature>
<dbReference type="Pfam" id="PF00806">
    <property type="entry name" value="PUF"/>
    <property type="match status" value="4"/>
</dbReference>
<evidence type="ECO:0000313" key="6">
    <source>
        <dbReference type="Proteomes" id="UP001362899"/>
    </source>
</evidence>
<dbReference type="InterPro" id="IPR011989">
    <property type="entry name" value="ARM-like"/>
</dbReference>
<dbReference type="PROSITE" id="PS50303">
    <property type="entry name" value="PUM_HD"/>
    <property type="match status" value="1"/>
</dbReference>
<dbReference type="AlphaFoldDB" id="A0AAV5RLR3"/>
<dbReference type="GO" id="GO:0010608">
    <property type="term" value="P:post-transcriptional regulation of gene expression"/>
    <property type="evidence" value="ECO:0007669"/>
    <property type="project" value="TreeGrafter"/>
</dbReference>
<dbReference type="InterPro" id="IPR033133">
    <property type="entry name" value="PUM-HD"/>
</dbReference>
<feature type="repeat" description="Pumilio" evidence="2">
    <location>
        <begin position="363"/>
        <end position="399"/>
    </location>
</feature>
<organism evidence="5 6">
    <name type="scientific">Starmerella bacillaris</name>
    <name type="common">Yeast</name>
    <name type="synonym">Candida zemplinina</name>
    <dbReference type="NCBI Taxonomy" id="1247836"/>
    <lineage>
        <taxon>Eukaryota</taxon>
        <taxon>Fungi</taxon>
        <taxon>Dikarya</taxon>
        <taxon>Ascomycota</taxon>
        <taxon>Saccharomycotina</taxon>
        <taxon>Dipodascomycetes</taxon>
        <taxon>Dipodascales</taxon>
        <taxon>Trichomonascaceae</taxon>
        <taxon>Starmerella</taxon>
    </lineage>
</organism>
<dbReference type="Proteomes" id="UP001362899">
    <property type="component" value="Unassembled WGS sequence"/>
</dbReference>
<dbReference type="InterPro" id="IPR016024">
    <property type="entry name" value="ARM-type_fold"/>
</dbReference>
<dbReference type="CDD" id="cd07920">
    <property type="entry name" value="Pumilio"/>
    <property type="match status" value="1"/>
</dbReference>
<feature type="compositionally biased region" description="Polar residues" evidence="3">
    <location>
        <begin position="274"/>
        <end position="289"/>
    </location>
</feature>
<name>A0AAV5RLR3_STABA</name>
<dbReference type="PANTHER" id="PTHR12537">
    <property type="entry name" value="RNA BINDING PROTEIN PUMILIO-RELATED"/>
    <property type="match status" value="1"/>
</dbReference>
<evidence type="ECO:0000259" key="4">
    <source>
        <dbReference type="PROSITE" id="PS50303"/>
    </source>
</evidence>
<evidence type="ECO:0000313" key="5">
    <source>
        <dbReference type="EMBL" id="GMM51688.1"/>
    </source>
</evidence>
<dbReference type="Gene3D" id="1.25.10.10">
    <property type="entry name" value="Leucine-rich Repeat Variant"/>
    <property type="match status" value="1"/>
</dbReference>
<feature type="compositionally biased region" description="Polar residues" evidence="3">
    <location>
        <begin position="102"/>
        <end position="120"/>
    </location>
</feature>
<comment type="caution">
    <text evidence="5">The sequence shown here is derived from an EMBL/GenBank/DDBJ whole genome shotgun (WGS) entry which is preliminary data.</text>
</comment>
<gene>
    <name evidence="5" type="ORF">DASB73_026510</name>
</gene>
<dbReference type="GO" id="GO:0010629">
    <property type="term" value="P:negative regulation of gene expression"/>
    <property type="evidence" value="ECO:0007669"/>
    <property type="project" value="UniProtKB-ARBA"/>
</dbReference>
<dbReference type="PANTHER" id="PTHR12537:SF13">
    <property type="entry name" value="PUMILIO HOMOLOGY DOMAIN FAMILY MEMBER 4"/>
    <property type="match status" value="1"/>
</dbReference>
<proteinExistence type="predicted"/>
<dbReference type="Pfam" id="PF22493">
    <property type="entry name" value="PUF_NOP9"/>
    <property type="match status" value="1"/>
</dbReference>
<dbReference type="InterPro" id="IPR033712">
    <property type="entry name" value="Pumilio_RNA-bd"/>
</dbReference>
<feature type="repeat" description="Pumilio" evidence="2">
    <location>
        <begin position="509"/>
        <end position="544"/>
    </location>
</feature>
<accession>A0AAV5RLR3</accession>
<keyword evidence="1" id="KW-0677">Repeat</keyword>
<dbReference type="InterPro" id="IPR001313">
    <property type="entry name" value="Pumilio_RNA-bd_rpt"/>
</dbReference>
<feature type="repeat" description="Pumilio" evidence="2">
    <location>
        <begin position="545"/>
        <end position="580"/>
    </location>
</feature>
<evidence type="ECO:0000256" key="2">
    <source>
        <dbReference type="PROSITE-ProRule" id="PRU00317"/>
    </source>
</evidence>
<feature type="domain" description="PUM-HD" evidence="4">
    <location>
        <begin position="342"/>
        <end position="682"/>
    </location>
</feature>
<feature type="repeat" description="Pumilio" evidence="2">
    <location>
        <begin position="581"/>
        <end position="616"/>
    </location>
</feature>
<keyword evidence="6" id="KW-1185">Reference proteome</keyword>
<sequence>MASPIETPNYNFDSYLQHSNTIDSNPNRLANVNSAAYPVRNKNHSSTSREPLTPPLTDLNADAIYMAKRFPDPYAEGTNPLAASPPSNFHLNALTQLEPAYNPSNSQAPRPSLSHGSLNSMAGNMFARPTIVPMHSSLSPNGTAVSTNLSTQIPEYDVLPFQGVRHMRSHSHNISDQYSVNRMVLNFPSSPIQRIRPRAFSSSVPSGRPPSLSFSFESSPFEYSENMANSSSSAFPPPLSSPVSPTPASNSVATSAAVTMTSPNAKSKSANSATQPVLSSQVPKSPTRSYMSLHSSAHVKSPFTKQSPMRRSTSSVFVGDMENEESSQLQVPVTNSNSSHTPGHNRTRSASKIVPGPAISVRSLSDEQILVLCRDQRGCRYLQRKLNECDADVVNRIVEATKDQIVLLMIDPFGNYFCQKLFESCTSAQVTEFLRVCSPTVSTIAVNQHGTRALQKLMERITTKEQIFLLVDSLRNDVVRLIRDLNGNHVIQKLLLTMNGEDVQFIYDAACDSVIEVGSHRHGCCVLQRCLTYASPENRRKLVCRIIEEALSLVGDPFGNYVCQYVFDLQVQEFTDGLVAQFVGKLLYLSMQKFSSNVVEKSLRSSSPYLIDIMVEEILQPDILHELLLDNYGNYVIQTALDVSTCLGPVKRKHVATTVQTALSTTKSPYGRRIMTKLKNQE</sequence>
<evidence type="ECO:0000256" key="1">
    <source>
        <dbReference type="ARBA" id="ARBA00022737"/>
    </source>
</evidence>
<dbReference type="FunFam" id="1.25.10.10:FF:000237">
    <property type="entry name" value="Pumilio homolog 9"/>
    <property type="match status" value="1"/>
</dbReference>
<dbReference type="SUPFAM" id="SSF48371">
    <property type="entry name" value="ARM repeat"/>
    <property type="match status" value="1"/>
</dbReference>
<dbReference type="EMBL" id="BTGC01000008">
    <property type="protein sequence ID" value="GMM51688.1"/>
    <property type="molecule type" value="Genomic_DNA"/>
</dbReference>
<dbReference type="GO" id="GO:0005737">
    <property type="term" value="C:cytoplasm"/>
    <property type="evidence" value="ECO:0007669"/>
    <property type="project" value="TreeGrafter"/>
</dbReference>
<protein>
    <submittedName>
        <fullName evidence="5">Puf4 protein</fullName>
    </submittedName>
</protein>
<feature type="region of interest" description="Disordered" evidence="3">
    <location>
        <begin position="100"/>
        <end position="120"/>
    </location>
</feature>